<proteinExistence type="predicted"/>
<name>A0A3L7A7Z5_9MICO</name>
<accession>A0A3L7A7Z5</accession>
<sequence>MIDQSIAALPISLRPGDIDSAGTHAASPASSNPALDGTDLLAIAGDPGWTGRAGEAIAAGYRGLLIVRPRPEDAGELIALAASTPVVILTDWASNAAVGAHHAAATELIAARAFVEVSADLPPEEDLELALAAQLALLHALGGEIASITLHEHGAGGFRVVGALEQGGEFQLSGRLTTSRPRGARVRLIGADTTVVLELPDPAIALRARVDIWSPGHHDDRATLWENAPRTALRRLVSAVHTGTATVDLTRYEHERRIQMGLFPTS</sequence>
<protein>
    <submittedName>
        <fullName evidence="1">Uncharacterized protein</fullName>
    </submittedName>
</protein>
<dbReference type="AlphaFoldDB" id="A0A3L7A7Z5"/>
<dbReference type="Proteomes" id="UP000272503">
    <property type="component" value="Unassembled WGS sequence"/>
</dbReference>
<gene>
    <name evidence="1" type="ORF">D9V32_06535</name>
</gene>
<evidence type="ECO:0000313" key="1">
    <source>
        <dbReference type="EMBL" id="RLP76506.1"/>
    </source>
</evidence>
<evidence type="ECO:0000313" key="2">
    <source>
        <dbReference type="Proteomes" id="UP000272503"/>
    </source>
</evidence>
<keyword evidence="2" id="KW-1185">Reference proteome</keyword>
<dbReference type="EMBL" id="RCUX01000004">
    <property type="protein sequence ID" value="RLP76506.1"/>
    <property type="molecule type" value="Genomic_DNA"/>
</dbReference>
<reference evidence="1 2" key="1">
    <citation type="submission" date="2018-10" db="EMBL/GenBank/DDBJ databases">
        <authorList>
            <person name="Li J."/>
        </authorList>
    </citation>
    <scope>NUCLEOTIDE SEQUENCE [LARGE SCALE GENOMIC DNA]</scope>
    <source>
        <strain evidence="1 2">IF 016277</strain>
    </source>
</reference>
<organism evidence="1 2">
    <name type="scientific">Mycetocola tolaasinivorans</name>
    <dbReference type="NCBI Taxonomy" id="76635"/>
    <lineage>
        <taxon>Bacteria</taxon>
        <taxon>Bacillati</taxon>
        <taxon>Actinomycetota</taxon>
        <taxon>Actinomycetes</taxon>
        <taxon>Micrococcales</taxon>
        <taxon>Microbacteriaceae</taxon>
        <taxon>Mycetocola</taxon>
    </lineage>
</organism>
<comment type="caution">
    <text evidence="1">The sequence shown here is derived from an EMBL/GenBank/DDBJ whole genome shotgun (WGS) entry which is preliminary data.</text>
</comment>